<dbReference type="OrthoDB" id="9814981at2"/>
<sequence>MPSSSSSIGTPLAIEVQIRQEKASALRRVGDKLEILIGQMVKLEPELRTLAGPPRAKKVEEYQKLWAEADHQRWYLIIQREAIGLFDHAEVDLMYPMPPKVK</sequence>
<dbReference type="Proteomes" id="UP000028725">
    <property type="component" value="Unassembled WGS sequence"/>
</dbReference>
<comment type="caution">
    <text evidence="1">The sequence shown here is derived from an EMBL/GenBank/DDBJ whole genome shotgun (WGS) entry which is preliminary data.</text>
</comment>
<gene>
    <name evidence="1" type="ORF">DB31_0181</name>
</gene>
<proteinExistence type="predicted"/>
<accession>A0A085WW57</accession>
<dbReference type="EMBL" id="JMCB01000001">
    <property type="protein sequence ID" value="KFE71920.1"/>
    <property type="molecule type" value="Genomic_DNA"/>
</dbReference>
<name>A0A085WW57_9BACT</name>
<reference evidence="1 2" key="1">
    <citation type="submission" date="2014-04" db="EMBL/GenBank/DDBJ databases">
        <title>Genome assembly of Hyalangium minutum DSM 14724.</title>
        <authorList>
            <person name="Sharma G."/>
            <person name="Subramanian S."/>
        </authorList>
    </citation>
    <scope>NUCLEOTIDE SEQUENCE [LARGE SCALE GENOMIC DNA]</scope>
    <source>
        <strain evidence="1 2">DSM 14724</strain>
    </source>
</reference>
<organism evidence="1 2">
    <name type="scientific">Hyalangium minutum</name>
    <dbReference type="NCBI Taxonomy" id="394096"/>
    <lineage>
        <taxon>Bacteria</taxon>
        <taxon>Pseudomonadati</taxon>
        <taxon>Myxococcota</taxon>
        <taxon>Myxococcia</taxon>
        <taxon>Myxococcales</taxon>
        <taxon>Cystobacterineae</taxon>
        <taxon>Archangiaceae</taxon>
        <taxon>Hyalangium</taxon>
    </lineage>
</organism>
<protein>
    <submittedName>
        <fullName evidence="1">Uncharacterized protein</fullName>
    </submittedName>
</protein>
<keyword evidence="2" id="KW-1185">Reference proteome</keyword>
<evidence type="ECO:0000313" key="2">
    <source>
        <dbReference type="Proteomes" id="UP000028725"/>
    </source>
</evidence>
<dbReference type="RefSeq" id="WP_044180720.1">
    <property type="nucleotide sequence ID" value="NZ_JMCB01000001.1"/>
</dbReference>
<evidence type="ECO:0000313" key="1">
    <source>
        <dbReference type="EMBL" id="KFE71920.1"/>
    </source>
</evidence>
<dbReference type="STRING" id="394096.DB31_0181"/>
<dbReference type="AlphaFoldDB" id="A0A085WW57"/>